<gene>
    <name evidence="10" type="ORF">GALMADRAFT_234158</name>
</gene>
<organism evidence="10 11">
    <name type="scientific">Galerina marginata (strain CBS 339.88)</name>
    <dbReference type="NCBI Taxonomy" id="685588"/>
    <lineage>
        <taxon>Eukaryota</taxon>
        <taxon>Fungi</taxon>
        <taxon>Dikarya</taxon>
        <taxon>Basidiomycota</taxon>
        <taxon>Agaricomycotina</taxon>
        <taxon>Agaricomycetes</taxon>
        <taxon>Agaricomycetidae</taxon>
        <taxon>Agaricales</taxon>
        <taxon>Agaricineae</taxon>
        <taxon>Strophariaceae</taxon>
        <taxon>Galerina</taxon>
    </lineage>
</organism>
<accession>A0A067TQ68</accession>
<feature type="region of interest" description="Disordered" evidence="7">
    <location>
        <begin position="32"/>
        <end position="56"/>
    </location>
</feature>
<evidence type="ECO:0000259" key="8">
    <source>
        <dbReference type="Pfam" id="PF05131"/>
    </source>
</evidence>
<proteinExistence type="predicted"/>
<dbReference type="PANTHER" id="PTHR23323:SF26">
    <property type="entry name" value="VACUOLAR PROTEIN SORTING-ASSOCIATED PROTEIN 18 HOMOLOG"/>
    <property type="match status" value="1"/>
</dbReference>
<evidence type="ECO:0000256" key="1">
    <source>
        <dbReference type="ARBA" id="ARBA00022723"/>
    </source>
</evidence>
<sequence>MFDDYVEHSAADPGKQVHVSVPVPHLQYEGFEPSPYERNDARADVEEGPDVTPETNPPDVPIFELGKVQFVFPAPLVSFVVSSDMLAMGLTSNLIVLIELSHAEQVVKVPIPRKSTEMSIYKLFMDPSGRHIIITSVQGENWYLYRSWKKPRQLKGFKMVIESIAWNKAALLSTSHSTSTREILIGARNGTIYEAVLDAEEDFFKSQERYLQSVFSLPERHPINGIKFDYFPPSDPKKALVLITTPTRIYQFVGSVDRKSEDAGRVFTGLFMAYREAAPKILELPGDLQHSELHFFTPNPDQALSLPKRMAWMTGPGIYHGSLNVAAESEDHIDGAALLPYPPAPGADTSELPLSLALTEFHFILLYKDRVVGVCNLDDRMTYEETLPLNTSENVLGLAADPVRRTYWIYTDQNLFELVVGNEDRDVWKIYLEKGQFEVALRYAKTARQRDQILFAQANNFFDNAQYFHAAQRYAQCSATFEEVALKFLDVGERDSLRSYLISRLDRTRKTDVTQRMMLATWLVEFYLSKCNELDDIVASESISHDVNNLQAEKTIVEEELRQFFDTYKSNLDKETVYGLIQGHGRIDMYLFYATTIGDFERVIEHWVLEREWVKAIDVISRQSNLELYYRFGSVLMHQAPKETVNSWLRQPSLNPLRLIPSLLQLQQTARDPLSPNHAIRYLNHVIFEQHNTSATIHNLIITFHVSPSSPPSYTPSDDDGPLLRFLSTAPTDPITGRPYYDLDYALRICKLAGRTQPCVHIYSKMGLWENSVDLALEKGDLELAKINADMPEDDQPLRKKLWLKIARYVVQDKKDIKSAMRFLENADLLKIEDILPFFPDFVVIDDFKEEIAHALEGYSAQIDTLKAEMDEATKTADSIKQDIGALKSRFITIDANEKCSSCSTLLLIRQFYVFPCHHTFHADCLIGLAKEYLPAASLRRIVTLQTELMNDASKGRGNITKPSVVVSNAPTGRQPPAQRTLLSANFGPIVNPLQNGAKAANILGRSVISAGDRLRDLIIPDALATLVSTPNWLPGIGGSNRASGDEKTLGHKKLESLRAELDDLLSSSCPLCESVVAGLDRPFVLEGEVNTSWTL</sequence>
<evidence type="ECO:0000256" key="6">
    <source>
        <dbReference type="SAM" id="Coils"/>
    </source>
</evidence>
<reference evidence="11" key="1">
    <citation type="journal article" date="2014" name="Proc. Natl. Acad. Sci. U.S.A.">
        <title>Extensive sampling of basidiomycete genomes demonstrates inadequacy of the white-rot/brown-rot paradigm for wood decay fungi.</title>
        <authorList>
            <person name="Riley R."/>
            <person name="Salamov A.A."/>
            <person name="Brown D.W."/>
            <person name="Nagy L.G."/>
            <person name="Floudas D."/>
            <person name="Held B.W."/>
            <person name="Levasseur A."/>
            <person name="Lombard V."/>
            <person name="Morin E."/>
            <person name="Otillar R."/>
            <person name="Lindquist E.A."/>
            <person name="Sun H."/>
            <person name="LaButti K.M."/>
            <person name="Schmutz J."/>
            <person name="Jabbour D."/>
            <person name="Luo H."/>
            <person name="Baker S.E."/>
            <person name="Pisabarro A.G."/>
            <person name="Walton J.D."/>
            <person name="Blanchette R.A."/>
            <person name="Henrissat B."/>
            <person name="Martin F."/>
            <person name="Cullen D."/>
            <person name="Hibbett D.S."/>
            <person name="Grigoriev I.V."/>
        </authorList>
    </citation>
    <scope>NUCLEOTIDE SEQUENCE [LARGE SCALE GENOMIC DNA]</scope>
    <source>
        <strain evidence="11">CBS 339.88</strain>
    </source>
</reference>
<name>A0A067TQ68_GALM3</name>
<dbReference type="Pfam" id="PF26148">
    <property type="entry name" value="VPS18_RING_C"/>
    <property type="match status" value="1"/>
</dbReference>
<evidence type="ECO:0000313" key="11">
    <source>
        <dbReference type="Proteomes" id="UP000027222"/>
    </source>
</evidence>
<feature type="compositionally biased region" description="Basic and acidic residues" evidence="7">
    <location>
        <begin position="35"/>
        <end position="45"/>
    </location>
</feature>
<dbReference type="GO" id="GO:0048284">
    <property type="term" value="P:organelle fusion"/>
    <property type="evidence" value="ECO:0007669"/>
    <property type="project" value="TreeGrafter"/>
</dbReference>
<dbReference type="Proteomes" id="UP000027222">
    <property type="component" value="Unassembled WGS sequence"/>
</dbReference>
<dbReference type="InterPro" id="IPR058919">
    <property type="entry name" value="Pep3/Vps18_RING_C"/>
</dbReference>
<keyword evidence="6" id="KW-0175">Coiled coil</keyword>
<evidence type="ECO:0000313" key="10">
    <source>
        <dbReference type="EMBL" id="KDR85336.1"/>
    </source>
</evidence>
<dbReference type="Pfam" id="PF05131">
    <property type="entry name" value="Pep3_Vps18"/>
    <property type="match status" value="1"/>
</dbReference>
<keyword evidence="2" id="KW-0863">Zinc-finger</keyword>
<keyword evidence="11" id="KW-1185">Reference proteome</keyword>
<dbReference type="GO" id="GO:0030674">
    <property type="term" value="F:protein-macromolecule adaptor activity"/>
    <property type="evidence" value="ECO:0007669"/>
    <property type="project" value="TreeGrafter"/>
</dbReference>
<evidence type="ECO:0000256" key="3">
    <source>
        <dbReference type="ARBA" id="ARBA00022833"/>
    </source>
</evidence>
<feature type="coiled-coil region" evidence="6">
    <location>
        <begin position="849"/>
        <end position="890"/>
    </location>
</feature>
<evidence type="ECO:0000256" key="2">
    <source>
        <dbReference type="ARBA" id="ARBA00022771"/>
    </source>
</evidence>
<dbReference type="GO" id="GO:0030897">
    <property type="term" value="C:HOPS complex"/>
    <property type="evidence" value="ECO:0007669"/>
    <property type="project" value="TreeGrafter"/>
</dbReference>
<dbReference type="STRING" id="685588.A0A067TQ68"/>
<feature type="domain" description="Pep3/Vps18 RING C-terminal" evidence="9">
    <location>
        <begin position="895"/>
        <end position="957"/>
    </location>
</feature>
<dbReference type="AlphaFoldDB" id="A0A067TQ68"/>
<keyword evidence="1" id="KW-0479">Metal-binding</keyword>
<dbReference type="PANTHER" id="PTHR23323">
    <property type="entry name" value="VACUOLAR PROTEIN SORTING-ASSOCIATED PROTEIN"/>
    <property type="match status" value="1"/>
</dbReference>
<dbReference type="GO" id="GO:0006904">
    <property type="term" value="P:vesicle docking involved in exocytosis"/>
    <property type="evidence" value="ECO:0007669"/>
    <property type="project" value="TreeGrafter"/>
</dbReference>
<dbReference type="SUPFAM" id="SSF50960">
    <property type="entry name" value="TolB, C-terminal domain"/>
    <property type="match status" value="1"/>
</dbReference>
<evidence type="ECO:0000256" key="7">
    <source>
        <dbReference type="SAM" id="MobiDB-lite"/>
    </source>
</evidence>
<dbReference type="InterPro" id="IPR007810">
    <property type="entry name" value="Pep3/Vps18_beta-prop"/>
</dbReference>
<evidence type="ECO:0000256" key="5">
    <source>
        <dbReference type="ARBA" id="ARBA00029433"/>
    </source>
</evidence>
<dbReference type="GO" id="GO:0008270">
    <property type="term" value="F:zinc ion binding"/>
    <property type="evidence" value="ECO:0007669"/>
    <property type="project" value="UniProtKB-KW"/>
</dbReference>
<dbReference type="HOGENOM" id="CLU_003488_0_0_1"/>
<evidence type="ECO:0000259" key="9">
    <source>
        <dbReference type="Pfam" id="PF26148"/>
    </source>
</evidence>
<comment type="subcellular location">
    <subcellularLocation>
        <location evidence="5">Endomembrane system</location>
        <topology evidence="5">Peripheral membrane protein</topology>
        <orientation evidence="5">Cytoplasmic side</orientation>
    </subcellularLocation>
</comment>
<dbReference type="GO" id="GO:0007033">
    <property type="term" value="P:vacuole organization"/>
    <property type="evidence" value="ECO:0007669"/>
    <property type="project" value="TreeGrafter"/>
</dbReference>
<dbReference type="OrthoDB" id="1845386at2759"/>
<dbReference type="GO" id="GO:0005768">
    <property type="term" value="C:endosome"/>
    <property type="evidence" value="ECO:0007669"/>
    <property type="project" value="TreeGrafter"/>
</dbReference>
<feature type="domain" description="Pep3/Vps18 beta-propeller" evidence="8">
    <location>
        <begin position="61"/>
        <end position="420"/>
    </location>
</feature>
<keyword evidence="4" id="KW-0472">Membrane</keyword>
<keyword evidence="3" id="KW-0862">Zinc</keyword>
<dbReference type="EMBL" id="KL142367">
    <property type="protein sequence ID" value="KDR85336.1"/>
    <property type="molecule type" value="Genomic_DNA"/>
</dbReference>
<protein>
    <submittedName>
        <fullName evidence="10">Uncharacterized protein</fullName>
    </submittedName>
</protein>
<dbReference type="GO" id="GO:0007032">
    <property type="term" value="P:endosome organization"/>
    <property type="evidence" value="ECO:0007669"/>
    <property type="project" value="TreeGrafter"/>
</dbReference>
<dbReference type="CDD" id="cd16462">
    <property type="entry name" value="RING-H2_Pep3p-like"/>
    <property type="match status" value="1"/>
</dbReference>
<evidence type="ECO:0000256" key="4">
    <source>
        <dbReference type="ARBA" id="ARBA00023136"/>
    </source>
</evidence>